<dbReference type="GO" id="GO:0033743">
    <property type="term" value="F:peptide-methionine (R)-S-oxide reductase activity"/>
    <property type="evidence" value="ECO:0007669"/>
    <property type="project" value="UniProtKB-EC"/>
</dbReference>
<feature type="region of interest" description="Disordered" evidence="7">
    <location>
        <begin position="1"/>
        <end position="21"/>
    </location>
</feature>
<dbReference type="Pfam" id="PF01641">
    <property type="entry name" value="SelR"/>
    <property type="match status" value="1"/>
</dbReference>
<reference evidence="9 10" key="1">
    <citation type="submission" date="2020-07" db="EMBL/GenBank/DDBJ databases">
        <title>Roseicoccus Jingziensis gen. nov., sp. nov., isolated from coastal seawater.</title>
        <authorList>
            <person name="Feng X."/>
        </authorList>
    </citation>
    <scope>NUCLEOTIDE SEQUENCE [LARGE SCALE GENOMIC DNA]</scope>
    <source>
        <strain evidence="9 10">N1E253</strain>
    </source>
</reference>
<evidence type="ECO:0000259" key="8">
    <source>
        <dbReference type="PROSITE" id="PS51790"/>
    </source>
</evidence>
<dbReference type="InterPro" id="IPR011057">
    <property type="entry name" value="Mss4-like_sf"/>
</dbReference>
<keyword evidence="3" id="KW-0479">Metal-binding</keyword>
<evidence type="ECO:0000313" key="10">
    <source>
        <dbReference type="Proteomes" id="UP000557872"/>
    </source>
</evidence>
<evidence type="ECO:0000256" key="4">
    <source>
        <dbReference type="ARBA" id="ARBA00022833"/>
    </source>
</evidence>
<dbReference type="GO" id="GO:0046872">
    <property type="term" value="F:metal ion binding"/>
    <property type="evidence" value="ECO:0007669"/>
    <property type="project" value="UniProtKB-KW"/>
</dbReference>
<evidence type="ECO:0000256" key="1">
    <source>
        <dbReference type="ARBA" id="ARBA00001947"/>
    </source>
</evidence>
<keyword evidence="5 9" id="KW-0560">Oxidoreductase</keyword>
<dbReference type="GO" id="GO:0030091">
    <property type="term" value="P:protein repair"/>
    <property type="evidence" value="ECO:0007669"/>
    <property type="project" value="InterPro"/>
</dbReference>
<dbReference type="Proteomes" id="UP000557872">
    <property type="component" value="Unassembled WGS sequence"/>
</dbReference>
<dbReference type="Gene3D" id="2.170.150.20">
    <property type="entry name" value="Peptide methionine sulfoxide reductase"/>
    <property type="match status" value="1"/>
</dbReference>
<dbReference type="AlphaFoldDB" id="A0A851GNI3"/>
<dbReference type="NCBIfam" id="TIGR00357">
    <property type="entry name" value="peptide-methionine (R)-S-oxide reductase MsrB"/>
    <property type="match status" value="1"/>
</dbReference>
<protein>
    <recommendedName>
        <fullName evidence="2">peptide-methionine (R)-S-oxide reductase</fullName>
        <ecNumber evidence="2">1.8.4.12</ecNumber>
    </recommendedName>
</protein>
<dbReference type="SUPFAM" id="SSF51316">
    <property type="entry name" value="Mss4-like"/>
    <property type="match status" value="1"/>
</dbReference>
<organism evidence="9 10">
    <name type="scientific">Oceaniferula marina</name>
    <dbReference type="NCBI Taxonomy" id="2748318"/>
    <lineage>
        <taxon>Bacteria</taxon>
        <taxon>Pseudomonadati</taxon>
        <taxon>Verrucomicrobiota</taxon>
        <taxon>Verrucomicrobiia</taxon>
        <taxon>Verrucomicrobiales</taxon>
        <taxon>Verrucomicrobiaceae</taxon>
        <taxon>Oceaniferula</taxon>
    </lineage>
</organism>
<dbReference type="GO" id="GO:0006979">
    <property type="term" value="P:response to oxidative stress"/>
    <property type="evidence" value="ECO:0007669"/>
    <property type="project" value="InterPro"/>
</dbReference>
<keyword evidence="4" id="KW-0862">Zinc</keyword>
<gene>
    <name evidence="9" type="primary">msrB</name>
    <name evidence="9" type="ORF">HW115_08730</name>
</gene>
<evidence type="ECO:0000256" key="7">
    <source>
        <dbReference type="SAM" id="MobiDB-lite"/>
    </source>
</evidence>
<evidence type="ECO:0000256" key="6">
    <source>
        <dbReference type="ARBA" id="ARBA00048488"/>
    </source>
</evidence>
<evidence type="ECO:0000256" key="2">
    <source>
        <dbReference type="ARBA" id="ARBA00012499"/>
    </source>
</evidence>
<feature type="compositionally biased region" description="Basic and acidic residues" evidence="7">
    <location>
        <begin position="10"/>
        <end position="21"/>
    </location>
</feature>
<evidence type="ECO:0000256" key="3">
    <source>
        <dbReference type="ARBA" id="ARBA00022723"/>
    </source>
</evidence>
<dbReference type="PROSITE" id="PS51790">
    <property type="entry name" value="MSRB"/>
    <property type="match status" value="1"/>
</dbReference>
<dbReference type="PANTHER" id="PTHR46081">
    <property type="entry name" value="PEPTIDE METHIONINE SULFOXIDE REDUCTASE 2"/>
    <property type="match status" value="1"/>
</dbReference>
<comment type="caution">
    <text evidence="9">The sequence shown here is derived from an EMBL/GenBank/DDBJ whole genome shotgun (WGS) entry which is preliminary data.</text>
</comment>
<comment type="cofactor">
    <cofactor evidence="1">
        <name>Zn(2+)</name>
        <dbReference type="ChEBI" id="CHEBI:29105"/>
    </cofactor>
</comment>
<dbReference type="InterPro" id="IPR028427">
    <property type="entry name" value="Met_Sox_Rdtase_MsrB"/>
</dbReference>
<dbReference type="PANTHER" id="PTHR46081:SF8">
    <property type="entry name" value="PEPTIDE METHIONINE SULFOXIDE REDUCTASE 2"/>
    <property type="match status" value="1"/>
</dbReference>
<dbReference type="InterPro" id="IPR002579">
    <property type="entry name" value="Met_Sox_Rdtase_MsrB_dom"/>
</dbReference>
<name>A0A851GNI3_9BACT</name>
<comment type="catalytic activity">
    <reaction evidence="6">
        <text>L-methionyl-[protein] + [thioredoxin]-disulfide + H2O = L-methionyl-(R)-S-oxide-[protein] + [thioredoxin]-dithiol</text>
        <dbReference type="Rhea" id="RHEA:24164"/>
        <dbReference type="Rhea" id="RHEA-COMP:10698"/>
        <dbReference type="Rhea" id="RHEA-COMP:10700"/>
        <dbReference type="Rhea" id="RHEA-COMP:12313"/>
        <dbReference type="Rhea" id="RHEA-COMP:12314"/>
        <dbReference type="ChEBI" id="CHEBI:15377"/>
        <dbReference type="ChEBI" id="CHEBI:16044"/>
        <dbReference type="ChEBI" id="CHEBI:29950"/>
        <dbReference type="ChEBI" id="CHEBI:45764"/>
        <dbReference type="ChEBI" id="CHEBI:50058"/>
        <dbReference type="EC" id="1.8.4.12"/>
    </reaction>
</comment>
<keyword evidence="10" id="KW-1185">Reference proteome</keyword>
<dbReference type="EC" id="1.8.4.12" evidence="2"/>
<proteinExistence type="predicted"/>
<feature type="domain" description="MsrB" evidence="8">
    <location>
        <begin position="19"/>
        <end position="143"/>
    </location>
</feature>
<evidence type="ECO:0000313" key="9">
    <source>
        <dbReference type="EMBL" id="NWK55694.1"/>
    </source>
</evidence>
<evidence type="ECO:0000256" key="5">
    <source>
        <dbReference type="ARBA" id="ARBA00023002"/>
    </source>
</evidence>
<dbReference type="EMBL" id="JACBAZ010000003">
    <property type="protein sequence ID" value="NWK55694.1"/>
    <property type="molecule type" value="Genomic_DNA"/>
</dbReference>
<accession>A0A851GNI3</accession>
<sequence>MTELNTAPEQPEKTVTKTDAEWKKQLTPEQYRIARQAGTEAPDGEIYKQFKKQGSGTYYCAACNAELFSSKEKFDSRCGWPSFYDPSKAKNVKSLPDPDGRRVEVRCNVCDSHLGHVFTGEGFDTPTDQRYCINGTVLKFVPEKAAETKKQ</sequence>